<protein>
    <submittedName>
        <fullName evidence="11">Cytochrome P450 1A1</fullName>
    </submittedName>
</protein>
<sequence>MRLTFGTLHIKENPCASLSSITVALCLLTLILMALRNRKSHHHHQHQHQQNSHLDHTKYPPPPGPTPWPLVGNLLQMGDQIHLSLTRLRLRYGDVFKMHLGSLTVVVLSGYTTIRQALVRQGEAFAGRPDLFTFSAVANGTSMTFSEKYGPAWMLHKKLCKNALRSFSQTEPRGSGATCLLEEHVCAEAAEMVEVIQEQAAAKGDIDPVTPLVTSVANVVCALCFGKRYDYNDEEFLTIVHINNEVLRIFAAGNLADFFPVFRYFPSPSLRKMNCIRDITDALISLCEDREDSEDTSTLSNSQIIHSVIDIFGADRVRHPPPEKLTKDQSNLLTPELVLSVLKQRRRGDESVQDDHIGTDRLPRFSDKPKMPFTEAFIYEVFRHASYVPFTIPHCTTRNVTLNGYFIPKDTCVFINQYQVNHDVDLWGDPDSFRPQRFLAPSGLLNKELTEKVLLFGMGRRRCLGDGFARLEMFVFLTTLLHRLRIENVPGQELDLSTDFGLTMKPRPYRIIISSRF</sequence>
<dbReference type="InterPro" id="IPR036396">
    <property type="entry name" value="Cyt_P450_sf"/>
</dbReference>
<keyword evidence="6 8" id="KW-0503">Monooxygenase</keyword>
<dbReference type="InterPro" id="IPR001128">
    <property type="entry name" value="Cyt_P450"/>
</dbReference>
<feature type="binding site" description="axial binding residue" evidence="7">
    <location>
        <position position="463"/>
    </location>
    <ligand>
        <name>heme</name>
        <dbReference type="ChEBI" id="CHEBI:30413"/>
    </ligand>
    <ligandPart>
        <name>Fe</name>
        <dbReference type="ChEBI" id="CHEBI:18248"/>
    </ligandPart>
</feature>
<gene>
    <name evidence="11" type="ORF">D9C73_012088</name>
</gene>
<dbReference type="STRING" id="240159.A0A4U5UV36"/>
<keyword evidence="12" id="KW-1185">Reference proteome</keyword>
<dbReference type="Gene3D" id="1.10.630.10">
    <property type="entry name" value="Cytochrome P450"/>
    <property type="match status" value="2"/>
</dbReference>
<dbReference type="PROSITE" id="PS00086">
    <property type="entry name" value="CYTOCHROME_P450"/>
    <property type="match status" value="1"/>
</dbReference>
<evidence type="ECO:0000313" key="12">
    <source>
        <dbReference type="Proteomes" id="UP000298787"/>
    </source>
</evidence>
<dbReference type="InterPro" id="IPR002401">
    <property type="entry name" value="Cyt_P450_E_grp-I"/>
</dbReference>
<feature type="region of interest" description="Disordered" evidence="9">
    <location>
        <begin position="41"/>
        <end position="63"/>
    </location>
</feature>
<evidence type="ECO:0000256" key="3">
    <source>
        <dbReference type="ARBA" id="ARBA00022723"/>
    </source>
</evidence>
<name>A0A4U5UV36_COLLU</name>
<feature type="transmembrane region" description="Helical" evidence="10">
    <location>
        <begin position="16"/>
        <end position="35"/>
    </location>
</feature>
<keyword evidence="10" id="KW-0812">Transmembrane</keyword>
<dbReference type="GO" id="GO:0042446">
    <property type="term" value="P:hormone biosynthetic process"/>
    <property type="evidence" value="ECO:0007669"/>
    <property type="project" value="TreeGrafter"/>
</dbReference>
<evidence type="ECO:0000256" key="2">
    <source>
        <dbReference type="ARBA" id="ARBA00022617"/>
    </source>
</evidence>
<keyword evidence="2 7" id="KW-0349">Heme</keyword>
<accession>A0A4U5UV36</accession>
<evidence type="ECO:0000256" key="10">
    <source>
        <dbReference type="SAM" id="Phobius"/>
    </source>
</evidence>
<dbReference type="EMBL" id="CM014088">
    <property type="protein sequence ID" value="TKS79084.1"/>
    <property type="molecule type" value="Genomic_DNA"/>
</dbReference>
<evidence type="ECO:0000256" key="8">
    <source>
        <dbReference type="RuleBase" id="RU000461"/>
    </source>
</evidence>
<evidence type="ECO:0000256" key="9">
    <source>
        <dbReference type="SAM" id="MobiDB-lite"/>
    </source>
</evidence>
<evidence type="ECO:0000313" key="11">
    <source>
        <dbReference type="EMBL" id="TKS79084.1"/>
    </source>
</evidence>
<comment type="similarity">
    <text evidence="1 8">Belongs to the cytochrome P450 family.</text>
</comment>
<dbReference type="InterPro" id="IPR017972">
    <property type="entry name" value="Cyt_P450_CS"/>
</dbReference>
<dbReference type="GO" id="GO:0020037">
    <property type="term" value="F:heme binding"/>
    <property type="evidence" value="ECO:0007669"/>
    <property type="project" value="InterPro"/>
</dbReference>
<comment type="cofactor">
    <cofactor evidence="7">
        <name>heme</name>
        <dbReference type="ChEBI" id="CHEBI:30413"/>
    </cofactor>
</comment>
<keyword evidence="10" id="KW-1133">Transmembrane helix</keyword>
<proteinExistence type="inferred from homology"/>
<dbReference type="PANTHER" id="PTHR24289:SF22">
    <property type="entry name" value="CYTOCHROME P450 1A"/>
    <property type="match status" value="1"/>
</dbReference>
<keyword evidence="4 8" id="KW-0560">Oxidoreductase</keyword>
<dbReference type="Proteomes" id="UP000298787">
    <property type="component" value="Chromosome 11"/>
</dbReference>
<dbReference type="PANTHER" id="PTHR24289">
    <property type="entry name" value="STEROID 17-ALPHA-HYDROXYLASE/17,20 LYASE"/>
    <property type="match status" value="1"/>
</dbReference>
<evidence type="ECO:0000256" key="5">
    <source>
        <dbReference type="ARBA" id="ARBA00023004"/>
    </source>
</evidence>
<dbReference type="PRINTS" id="PR00463">
    <property type="entry name" value="EP450I"/>
</dbReference>
<dbReference type="AlphaFoldDB" id="A0A4U5UV36"/>
<reference evidence="11 12" key="1">
    <citation type="submission" date="2019-01" db="EMBL/GenBank/DDBJ databases">
        <title>Genome Assembly of Collichthys lucidus.</title>
        <authorList>
            <person name="Cai M."/>
            <person name="Xiao S."/>
        </authorList>
    </citation>
    <scope>NUCLEOTIDE SEQUENCE [LARGE SCALE GENOMIC DNA]</scope>
    <source>
        <strain evidence="11">JT15FE1705JMU</strain>
        <tissue evidence="11">Muscle</tissue>
    </source>
</reference>
<keyword evidence="10" id="KW-0472">Membrane</keyword>
<evidence type="ECO:0000256" key="4">
    <source>
        <dbReference type="ARBA" id="ARBA00023002"/>
    </source>
</evidence>
<dbReference type="Pfam" id="PF00067">
    <property type="entry name" value="p450"/>
    <property type="match status" value="2"/>
</dbReference>
<evidence type="ECO:0000256" key="6">
    <source>
        <dbReference type="ARBA" id="ARBA00023033"/>
    </source>
</evidence>
<keyword evidence="3 7" id="KW-0479">Metal-binding</keyword>
<dbReference type="GO" id="GO:0042448">
    <property type="term" value="P:progesterone metabolic process"/>
    <property type="evidence" value="ECO:0007669"/>
    <property type="project" value="TreeGrafter"/>
</dbReference>
<evidence type="ECO:0000256" key="7">
    <source>
        <dbReference type="PIRSR" id="PIRSR602401-1"/>
    </source>
</evidence>
<evidence type="ECO:0000256" key="1">
    <source>
        <dbReference type="ARBA" id="ARBA00010617"/>
    </source>
</evidence>
<organism evidence="11 12">
    <name type="scientific">Collichthys lucidus</name>
    <name type="common">Big head croaker</name>
    <name type="synonym">Sciaena lucida</name>
    <dbReference type="NCBI Taxonomy" id="240159"/>
    <lineage>
        <taxon>Eukaryota</taxon>
        <taxon>Metazoa</taxon>
        <taxon>Chordata</taxon>
        <taxon>Craniata</taxon>
        <taxon>Vertebrata</taxon>
        <taxon>Euteleostomi</taxon>
        <taxon>Actinopterygii</taxon>
        <taxon>Neopterygii</taxon>
        <taxon>Teleostei</taxon>
        <taxon>Neoteleostei</taxon>
        <taxon>Acanthomorphata</taxon>
        <taxon>Eupercaria</taxon>
        <taxon>Sciaenidae</taxon>
        <taxon>Collichthys</taxon>
    </lineage>
</organism>
<dbReference type="GO" id="GO:0005506">
    <property type="term" value="F:iron ion binding"/>
    <property type="evidence" value="ECO:0007669"/>
    <property type="project" value="InterPro"/>
</dbReference>
<dbReference type="GO" id="GO:0004508">
    <property type="term" value="F:steroid 17-alpha-monooxygenase activity"/>
    <property type="evidence" value="ECO:0007669"/>
    <property type="project" value="TreeGrafter"/>
</dbReference>
<dbReference type="SUPFAM" id="SSF48264">
    <property type="entry name" value="Cytochrome P450"/>
    <property type="match status" value="1"/>
</dbReference>
<keyword evidence="5 7" id="KW-0408">Iron</keyword>